<evidence type="ECO:0000313" key="8">
    <source>
        <dbReference type="Proteomes" id="UP000000647"/>
    </source>
</evidence>
<feature type="transmembrane region" description="Helical" evidence="5">
    <location>
        <begin position="6"/>
        <end position="22"/>
    </location>
</feature>
<evidence type="ECO:0000256" key="3">
    <source>
        <dbReference type="ARBA" id="ARBA00022989"/>
    </source>
</evidence>
<dbReference type="STRING" id="349124.Hhal_0905"/>
<accession>A1WVG9</accession>
<keyword evidence="4 5" id="KW-0472">Membrane</keyword>
<proteinExistence type="predicted"/>
<dbReference type="RefSeq" id="WP_011813704.1">
    <property type="nucleotide sequence ID" value="NC_008789.1"/>
</dbReference>
<evidence type="ECO:0000256" key="1">
    <source>
        <dbReference type="ARBA" id="ARBA00004141"/>
    </source>
</evidence>
<dbReference type="InterPro" id="IPR004837">
    <property type="entry name" value="NaCa_Exmemb"/>
</dbReference>
<evidence type="ECO:0000313" key="7">
    <source>
        <dbReference type="EMBL" id="ABM61681.1"/>
    </source>
</evidence>
<evidence type="ECO:0000256" key="5">
    <source>
        <dbReference type="SAM" id="Phobius"/>
    </source>
</evidence>
<organism evidence="7 8">
    <name type="scientific">Halorhodospira halophila (strain DSM 244 / SL1)</name>
    <name type="common">Ectothiorhodospira halophila (strain DSM 244 / SL1)</name>
    <dbReference type="NCBI Taxonomy" id="349124"/>
    <lineage>
        <taxon>Bacteria</taxon>
        <taxon>Pseudomonadati</taxon>
        <taxon>Pseudomonadota</taxon>
        <taxon>Gammaproteobacteria</taxon>
        <taxon>Chromatiales</taxon>
        <taxon>Ectothiorhodospiraceae</taxon>
        <taxon>Halorhodospira</taxon>
    </lineage>
</organism>
<dbReference type="GO" id="GO:0005262">
    <property type="term" value="F:calcium channel activity"/>
    <property type="evidence" value="ECO:0007669"/>
    <property type="project" value="TreeGrafter"/>
</dbReference>
<dbReference type="OrthoDB" id="9794225at2"/>
<dbReference type="Proteomes" id="UP000000647">
    <property type="component" value="Chromosome"/>
</dbReference>
<feature type="transmembrane region" description="Helical" evidence="5">
    <location>
        <begin position="260"/>
        <end position="284"/>
    </location>
</feature>
<evidence type="ECO:0000259" key="6">
    <source>
        <dbReference type="Pfam" id="PF01699"/>
    </source>
</evidence>
<reference evidence="7 8" key="2">
    <citation type="journal article" date="2013" name="Stand. Genomic Sci.">
        <title>Complete genome sequence of Halorhodospira halophila SL1.</title>
        <authorList>
            <person name="Challacombe J.F."/>
            <person name="Majid S."/>
            <person name="Deole R."/>
            <person name="Brettin T.S."/>
            <person name="Bruce D."/>
            <person name="Delano S.F."/>
            <person name="Detter J.C."/>
            <person name="Gleasner C.D."/>
            <person name="Han C.S."/>
            <person name="Misra M."/>
            <person name="Reitenga K.G."/>
            <person name="Mikhailova N."/>
            <person name="Woyke T."/>
            <person name="Pitluck S."/>
            <person name="Nolan M."/>
            <person name="Land M.L."/>
            <person name="Saunders E."/>
            <person name="Tapia R."/>
            <person name="Lapidus A."/>
            <person name="Ivanova N."/>
            <person name="Hoff W.D."/>
        </authorList>
    </citation>
    <scope>NUCLEOTIDE SEQUENCE [LARGE SCALE GENOMIC DNA]</scope>
    <source>
        <strain evidence="8">DSM 244 / SL1</strain>
    </source>
</reference>
<dbReference type="GO" id="GO:0008273">
    <property type="term" value="F:calcium, potassium:sodium antiporter activity"/>
    <property type="evidence" value="ECO:0007669"/>
    <property type="project" value="TreeGrafter"/>
</dbReference>
<dbReference type="EMBL" id="CP000544">
    <property type="protein sequence ID" value="ABM61681.1"/>
    <property type="molecule type" value="Genomic_DNA"/>
</dbReference>
<feature type="domain" description="Sodium/calcium exchanger membrane region" evidence="6">
    <location>
        <begin position="4"/>
        <end position="144"/>
    </location>
</feature>
<dbReference type="PANTHER" id="PTHR10846">
    <property type="entry name" value="SODIUM/POTASSIUM/CALCIUM EXCHANGER"/>
    <property type="match status" value="1"/>
</dbReference>
<feature type="domain" description="Sodium/calcium exchanger membrane region" evidence="6">
    <location>
        <begin position="166"/>
        <end position="309"/>
    </location>
</feature>
<keyword evidence="2 5" id="KW-0812">Transmembrane</keyword>
<evidence type="ECO:0000256" key="4">
    <source>
        <dbReference type="ARBA" id="ARBA00023136"/>
    </source>
</evidence>
<dbReference type="Pfam" id="PF01699">
    <property type="entry name" value="Na_Ca_ex"/>
    <property type="match status" value="2"/>
</dbReference>
<feature type="transmembrane region" description="Helical" evidence="5">
    <location>
        <begin position="73"/>
        <end position="96"/>
    </location>
</feature>
<feature type="transmembrane region" description="Helical" evidence="5">
    <location>
        <begin position="321"/>
        <end position="341"/>
    </location>
</feature>
<gene>
    <name evidence="7" type="ordered locus">Hhal_0905</name>
</gene>
<feature type="transmembrane region" description="Helical" evidence="5">
    <location>
        <begin position="34"/>
        <end position="61"/>
    </location>
</feature>
<dbReference type="PANTHER" id="PTHR10846:SF8">
    <property type="entry name" value="INNER MEMBRANE PROTEIN YRBG"/>
    <property type="match status" value="1"/>
</dbReference>
<keyword evidence="8" id="KW-1185">Reference proteome</keyword>
<dbReference type="InterPro" id="IPR044880">
    <property type="entry name" value="NCX_ion-bd_dom_sf"/>
</dbReference>
<feature type="transmembrane region" description="Helical" evidence="5">
    <location>
        <begin position="166"/>
        <end position="194"/>
    </location>
</feature>
<name>A1WVG9_HALHL</name>
<feature type="transmembrane region" description="Helical" evidence="5">
    <location>
        <begin position="126"/>
        <end position="145"/>
    </location>
</feature>
<dbReference type="Gene3D" id="1.20.1420.30">
    <property type="entry name" value="NCX, central ion-binding region"/>
    <property type="match status" value="1"/>
</dbReference>
<dbReference type="eggNOG" id="COG0530">
    <property type="taxonomic scope" value="Bacteria"/>
</dbReference>
<feature type="transmembrane region" description="Helical" evidence="5">
    <location>
        <begin position="296"/>
        <end position="315"/>
    </location>
</feature>
<comment type="subcellular location">
    <subcellularLocation>
        <location evidence="1">Membrane</location>
        <topology evidence="1">Multi-pass membrane protein</topology>
    </subcellularLocation>
</comment>
<feature type="transmembrane region" description="Helical" evidence="5">
    <location>
        <begin position="103"/>
        <end position="120"/>
    </location>
</feature>
<dbReference type="GO" id="GO:0006874">
    <property type="term" value="P:intracellular calcium ion homeostasis"/>
    <property type="evidence" value="ECO:0007669"/>
    <property type="project" value="TreeGrafter"/>
</dbReference>
<evidence type="ECO:0000256" key="2">
    <source>
        <dbReference type="ARBA" id="ARBA00022692"/>
    </source>
</evidence>
<feature type="transmembrane region" description="Helical" evidence="5">
    <location>
        <begin position="235"/>
        <end position="254"/>
    </location>
</feature>
<sequence>MIDLLLFTIGLAGVLAGAELLVRGASRLAQRLGIAPLVVGLTVVAFGTSAPELAITVRAAFTDHAADLALGNIVGSNIANILLVLGLAALIAPIVVAHRLIRIHVPMMLAASLLTVLLALDGALGTVDGAILLAGLAGYLALTLVRDRTPLSAAAETAPPAPLPRAVAGLLLGIPLLAGGAFLLVDAAAALAAALGISDLVIGLTLVAVGTSLPEIATTLAAYRLGDRQMAVGNLVGSNIFNLLAVLGVAALLAPEGVAVAGAALAFDLPVMLAVSFACLPVFFTGYTIARWEGGVFLGYYAAYCAFLFLAAAQHQALGPFSAVMLGFALPLTVITLGVGVTRQLRDRRRGLYS</sequence>
<dbReference type="Gene3D" id="6.10.280.80">
    <property type="entry name" value="NCX, peripheral helical region"/>
    <property type="match status" value="1"/>
</dbReference>
<feature type="transmembrane region" description="Helical" evidence="5">
    <location>
        <begin position="200"/>
        <end position="223"/>
    </location>
</feature>
<protein>
    <submittedName>
        <fullName evidence="7">Na+/Ca+ antiporter, CaCA family</fullName>
    </submittedName>
</protein>
<dbReference type="HOGENOM" id="CLU_007948_0_3_6"/>
<dbReference type="KEGG" id="hha:Hhal_0905"/>
<reference evidence="8" key="1">
    <citation type="submission" date="2006-12" db="EMBL/GenBank/DDBJ databases">
        <title>Complete sequence of Halorhodospira halophila SL1.</title>
        <authorList>
            <consortium name="US DOE Joint Genome Institute"/>
            <person name="Copeland A."/>
            <person name="Lucas S."/>
            <person name="Lapidus A."/>
            <person name="Barry K."/>
            <person name="Detter J.C."/>
            <person name="Glavina del Rio T."/>
            <person name="Hammon N."/>
            <person name="Israni S."/>
            <person name="Dalin E."/>
            <person name="Tice H."/>
            <person name="Pitluck S."/>
            <person name="Saunders E."/>
            <person name="Brettin T."/>
            <person name="Bruce D."/>
            <person name="Han C."/>
            <person name="Tapia R."/>
            <person name="Schmutz J."/>
            <person name="Larimer F."/>
            <person name="Land M."/>
            <person name="Hauser L."/>
            <person name="Kyrpides N."/>
            <person name="Mikhailova N."/>
            <person name="Hoff W."/>
            <person name="Richardson P."/>
        </authorList>
    </citation>
    <scope>NUCLEOTIDE SEQUENCE [LARGE SCALE GENOMIC DNA]</scope>
    <source>
        <strain evidence="8">DSM 244 / SL1</strain>
    </source>
</reference>
<dbReference type="AlphaFoldDB" id="A1WVG9"/>
<dbReference type="InterPro" id="IPR004481">
    <property type="entry name" value="K/Na/Ca-exchanger"/>
</dbReference>
<dbReference type="NCBIfam" id="TIGR00367">
    <property type="entry name" value="calcium/sodium antiporter"/>
    <property type="match status" value="1"/>
</dbReference>
<keyword evidence="3 5" id="KW-1133">Transmembrane helix</keyword>
<dbReference type="GO" id="GO:0005886">
    <property type="term" value="C:plasma membrane"/>
    <property type="evidence" value="ECO:0007669"/>
    <property type="project" value="TreeGrafter"/>
</dbReference>